<name>E6R2I6_CRYGW</name>
<dbReference type="VEuPathDB" id="FungiDB:CGB_C0060C"/>
<dbReference type="GeneID" id="10186961"/>
<dbReference type="HOGENOM" id="CLU_2446607_0_0_1"/>
<dbReference type="AlphaFoldDB" id="E6R2I6"/>
<dbReference type="RefSeq" id="XP_003192566.1">
    <property type="nucleotide sequence ID" value="XM_003192518.1"/>
</dbReference>
<sequence>MTKRHTTRNIQGNTSSYHCIECIKQPNETRKPGKRGGVYLLYVRTVMISQRDLMPIYGIARMIEFMYNHLGLFARFKMGCLRTYNHYCQE</sequence>
<evidence type="ECO:0000313" key="2">
    <source>
        <dbReference type="Proteomes" id="UP000007805"/>
    </source>
</evidence>
<dbReference type="Proteomes" id="UP000007805">
    <property type="component" value="Chromosome C"/>
</dbReference>
<dbReference type="KEGG" id="cgi:CGB_C0060C"/>
<proteinExistence type="predicted"/>
<protein>
    <submittedName>
        <fullName evidence="1">Uncharacterized protein</fullName>
    </submittedName>
</protein>
<reference evidence="1 2" key="1">
    <citation type="journal article" date="2011" name="MBio">
        <title>Genome variation in Cryptococcus gattii, an emerging pathogen of immunocompetent hosts.</title>
        <authorList>
            <person name="D'Souza C.A."/>
            <person name="Kronstad J.W."/>
            <person name="Taylor G."/>
            <person name="Warren R."/>
            <person name="Yuen M."/>
            <person name="Hu G."/>
            <person name="Jung W.H."/>
            <person name="Sham A."/>
            <person name="Kidd S.E."/>
            <person name="Tangen K."/>
            <person name="Lee N."/>
            <person name="Zeilmaker T."/>
            <person name="Sawkins J."/>
            <person name="McVicker G."/>
            <person name="Shah S."/>
            <person name="Gnerre S."/>
            <person name="Griggs A."/>
            <person name="Zeng Q."/>
            <person name="Bartlett K."/>
            <person name="Li W."/>
            <person name="Wang X."/>
            <person name="Heitman J."/>
            <person name="Stajich J.E."/>
            <person name="Fraser J.A."/>
            <person name="Meyer W."/>
            <person name="Carter D."/>
            <person name="Schein J."/>
            <person name="Krzywinski M."/>
            <person name="Kwon-Chung K.J."/>
            <person name="Varma A."/>
            <person name="Wang J."/>
            <person name="Brunham R."/>
            <person name="Fyfe M."/>
            <person name="Ouellette B.F."/>
            <person name="Siddiqui A."/>
            <person name="Marra M."/>
            <person name="Jones S."/>
            <person name="Holt R."/>
            <person name="Birren B.W."/>
            <person name="Galagan J.E."/>
            <person name="Cuomo C.A."/>
        </authorList>
    </citation>
    <scope>NUCLEOTIDE SEQUENCE [LARGE SCALE GENOMIC DNA]</scope>
    <source>
        <strain evidence="2">WM276 / ATCC MYA-4071</strain>
    </source>
</reference>
<keyword evidence="2" id="KW-1185">Reference proteome</keyword>
<accession>E6R2I6</accession>
<dbReference type="EMBL" id="CP000288">
    <property type="protein sequence ID" value="ADV20779.1"/>
    <property type="molecule type" value="Genomic_DNA"/>
</dbReference>
<organism evidence="1 2">
    <name type="scientific">Cryptococcus gattii serotype B (strain WM276 / ATCC MYA-4071)</name>
    <name type="common">Filobasidiella gattii</name>
    <name type="synonym">Cryptococcus bacillisporus</name>
    <dbReference type="NCBI Taxonomy" id="367775"/>
    <lineage>
        <taxon>Eukaryota</taxon>
        <taxon>Fungi</taxon>
        <taxon>Dikarya</taxon>
        <taxon>Basidiomycota</taxon>
        <taxon>Agaricomycotina</taxon>
        <taxon>Tremellomycetes</taxon>
        <taxon>Tremellales</taxon>
        <taxon>Cryptococcaceae</taxon>
        <taxon>Cryptococcus</taxon>
        <taxon>Cryptococcus gattii species complex</taxon>
    </lineage>
</organism>
<evidence type="ECO:0000313" key="1">
    <source>
        <dbReference type="EMBL" id="ADV20779.1"/>
    </source>
</evidence>
<gene>
    <name evidence="1" type="ordered locus">CGB_C0060C</name>
</gene>
<dbReference type="OrthoDB" id="10412118at2759"/>
<reference key="2">
    <citation type="journal article" date="2011" name="MBio">
        <title>Genome variation in Cryptococcus gattii, an emerging pathogen of immunocompetent hosts.</title>
        <authorList>
            <person name="D'Souza C.A."/>
            <person name="Kronstad J.W."/>
            <person name="Taylor G."/>
            <person name="Warren R."/>
            <person name="Yuen M."/>
            <person name="Hu G."/>
            <person name="Jung W.H."/>
            <person name="Sham A."/>
            <person name="Kidd S.E."/>
            <person name="Tangen K."/>
            <person name="Lee N."/>
            <person name="Zeilmaker T."/>
            <person name="Sawkins J."/>
            <person name="McVicker G."/>
            <person name="Shah S."/>
            <person name="Gnerre S."/>
            <person name="Griggs A."/>
            <person name="Zeng Q."/>
            <person name="Bartlett K."/>
            <person name="Li W."/>
            <person name="Wang X."/>
            <person name="Heitman J."/>
            <person name="Stajich J.E."/>
            <person name="Fraser J.A."/>
            <person name="Meyer W."/>
            <person name="Carter D."/>
            <person name="Schein J."/>
            <person name="Krzywinski M."/>
            <person name="Kwong-Chung K.J."/>
            <person name="Varma A."/>
            <person name="Wang J."/>
            <person name="Brunham R."/>
            <person name="Fyfe M."/>
            <person name="Ouellette B.F.F."/>
            <person name="Siddiqui A."/>
            <person name="Marra M."/>
            <person name="Jones S."/>
            <person name="Holt R."/>
            <person name="Birren B.W."/>
            <person name="Galagan J.E."/>
            <person name="Cuomo C.A."/>
        </authorList>
    </citation>
    <scope>NUCLEOTIDE SEQUENCE</scope>
    <source>
        <strain>WM276</strain>
    </source>
</reference>